<dbReference type="AlphaFoldDB" id="T0JQL4"/>
<dbReference type="Pfam" id="PF13391">
    <property type="entry name" value="HNH_2"/>
    <property type="match status" value="1"/>
</dbReference>
<organism evidence="3 4">
    <name type="scientific">Colletotrichum gloeosporioides (strain Cg-14)</name>
    <name type="common">Anthracnose fungus</name>
    <name type="synonym">Glomerella cingulata</name>
    <dbReference type="NCBI Taxonomy" id="1237896"/>
    <lineage>
        <taxon>Eukaryota</taxon>
        <taxon>Fungi</taxon>
        <taxon>Dikarya</taxon>
        <taxon>Ascomycota</taxon>
        <taxon>Pezizomycotina</taxon>
        <taxon>Sordariomycetes</taxon>
        <taxon>Hypocreomycetidae</taxon>
        <taxon>Glomerellales</taxon>
        <taxon>Glomerellaceae</taxon>
        <taxon>Colletotrichum</taxon>
        <taxon>Colletotrichum gloeosporioides species complex</taxon>
    </lineage>
</organism>
<dbReference type="STRING" id="1237896.T0JQL4"/>
<dbReference type="PANTHER" id="PTHR47332">
    <property type="entry name" value="SET DOMAIN-CONTAINING PROTEIN 5"/>
    <property type="match status" value="1"/>
</dbReference>
<evidence type="ECO:0000313" key="4">
    <source>
        <dbReference type="Proteomes" id="UP000015530"/>
    </source>
</evidence>
<reference evidence="4" key="1">
    <citation type="journal article" date="2013" name="Mol. Plant Microbe Interact.">
        <title>Global aspects of pacC regulation of pathogenicity genes in Colletotrichum gloeosporioides as revealed by transcriptome analysis.</title>
        <authorList>
            <person name="Alkan N."/>
            <person name="Meng X."/>
            <person name="Friedlander G."/>
            <person name="Reuveni E."/>
            <person name="Sukno S."/>
            <person name="Sherman A."/>
            <person name="Thon M."/>
            <person name="Fluhr R."/>
            <person name="Prusky D."/>
        </authorList>
    </citation>
    <scope>NUCLEOTIDE SEQUENCE [LARGE SCALE GENOMIC DNA]</scope>
    <source>
        <strain evidence="4">Cg-14</strain>
    </source>
</reference>
<dbReference type="SUPFAM" id="SSF82199">
    <property type="entry name" value="SET domain"/>
    <property type="match status" value="1"/>
</dbReference>
<evidence type="ECO:0000259" key="2">
    <source>
        <dbReference type="PROSITE" id="PS50280"/>
    </source>
</evidence>
<dbReference type="InterPro" id="IPR001214">
    <property type="entry name" value="SET_dom"/>
</dbReference>
<dbReference type="CDD" id="cd20071">
    <property type="entry name" value="SET_SMYD"/>
    <property type="match status" value="1"/>
</dbReference>
<comment type="caution">
    <text evidence="3">The sequence shown here is derived from an EMBL/GenBank/DDBJ whole genome shotgun (WGS) entry which is preliminary data.</text>
</comment>
<proteinExistence type="predicted"/>
<protein>
    <recommendedName>
        <fullName evidence="2">SET domain-containing protein</fullName>
    </recommendedName>
</protein>
<feature type="compositionally biased region" description="Basic and acidic residues" evidence="1">
    <location>
        <begin position="277"/>
        <end position="301"/>
    </location>
</feature>
<dbReference type="SMART" id="SM00317">
    <property type="entry name" value="SET"/>
    <property type="match status" value="1"/>
</dbReference>
<dbReference type="Gene3D" id="2.170.270.10">
    <property type="entry name" value="SET domain"/>
    <property type="match status" value="1"/>
</dbReference>
<dbReference type="OrthoDB" id="1028014at2759"/>
<dbReference type="PANTHER" id="PTHR47332:SF6">
    <property type="entry name" value="SET DOMAIN-CONTAINING PROTEIN"/>
    <property type="match status" value="1"/>
</dbReference>
<dbReference type="PROSITE" id="PS50280">
    <property type="entry name" value="SET"/>
    <property type="match status" value="1"/>
</dbReference>
<feature type="region of interest" description="Disordered" evidence="1">
    <location>
        <begin position="264"/>
        <end position="305"/>
    </location>
</feature>
<dbReference type="InterPro" id="IPR003615">
    <property type="entry name" value="HNH_nuc"/>
</dbReference>
<name>T0JQL4_COLGC</name>
<sequence>MRHNPPSIPSKGNDLVDCFRDNLQTMDGRIDYLDDGKATLEQRREVMRSFHHTIRHDKNLERMLSWAHNRKTVTSANCWAVLLTMDWDELVALQRFMRTGAAKEKEDRLSAFLMAVRNVGEVIWWMSQTQMSTKELDLVRSNAQREAALSRDGFRCVLTHQSSYEDCHVFPFSSLSRRSKIQANVVEPLGAILGIDLKHKLMEILNQKASRGEKTAPGDFDLLDSPANMITLSSSLRKMWNNRVFGLEPVRQRHEYVTIQEPVAEEKPGTGSSAVKRGAEAAKDEPPHKKVTAKGDKRGKEANSASKKLMHGIELRFHWLQKTKMGGFDDSPPTMDADPRQMWKDWDHENEVDGAVPLKNGHTFTIWSEDPQKVPNWELVTFQWLIFRLHRLSGAANVNLYAPWEEQEKDKALVARVIQARREATGMVAERLGLDPDELCPLFPDYSLACGKGSIWSAQAPPLVGIANNRTTKQPKKDIWRSDEGWHGPHSCAGAYCAYSRPSFANGRGIVLVSTAYNAEEASHISAFTKPARDEEQGDSTLFRIVEMPGKGLGVIANQHIKRGQRIMAHPPAVVIHRRFIDDVDLENQYRLLDVAISHLPDDTRKIFMEQMGQSGGHKIHDIIHTNSFELRLGIRDGHHFGNYPEVSRYNHDCRPNVAFYIDSDLRHYTHAVRDIKPGEELTISYVDSLSSRQVRQDRAKRNWGFGCTCNHCSLPPPLVRDSDNRLYRMWQIEQDLSNWNFPNFEEDMIELLITLYEQERLDESHGYEAYRLAGLNYNSIKNKEKAAEYAKKAVEQLLLEKGPEAKELADMRALAHTPDQHWSWGKRK</sequence>
<dbReference type="HOGENOM" id="CLU_341947_0_0_1"/>
<dbReference type="EMBL" id="AMYD01003707">
    <property type="protein sequence ID" value="EQB45502.1"/>
    <property type="molecule type" value="Genomic_DNA"/>
</dbReference>
<evidence type="ECO:0000313" key="3">
    <source>
        <dbReference type="EMBL" id="EQB45502.1"/>
    </source>
</evidence>
<accession>T0JQL4</accession>
<dbReference type="Proteomes" id="UP000015530">
    <property type="component" value="Unassembled WGS sequence"/>
</dbReference>
<dbReference type="Pfam" id="PF00856">
    <property type="entry name" value="SET"/>
    <property type="match status" value="1"/>
</dbReference>
<feature type="domain" description="SET" evidence="2">
    <location>
        <begin position="538"/>
        <end position="687"/>
    </location>
</feature>
<dbReference type="InterPro" id="IPR053185">
    <property type="entry name" value="SET_domain_protein"/>
</dbReference>
<dbReference type="InterPro" id="IPR046341">
    <property type="entry name" value="SET_dom_sf"/>
</dbReference>
<dbReference type="eggNOG" id="KOG2084">
    <property type="taxonomic scope" value="Eukaryota"/>
</dbReference>
<gene>
    <name evidence="3" type="ORF">CGLO_15621</name>
</gene>
<evidence type="ECO:0000256" key="1">
    <source>
        <dbReference type="SAM" id="MobiDB-lite"/>
    </source>
</evidence>